<dbReference type="Pfam" id="PF01751">
    <property type="entry name" value="Toprim"/>
    <property type="match status" value="1"/>
</dbReference>
<comment type="function">
    <text evidence="10">A type II topoisomerase that negatively supercoils closed circular double-stranded (ds) DNA in an ATP-dependent manner to modulate DNA topology and maintain chromosomes in an underwound state. Negative supercoiling favors strand separation, and DNA replication, transcription, recombination and repair, all of which involve strand separation. Also able to catalyze the interconversion of other topological isomers of dsDNA rings, including catenanes and knotted rings. Type II topoisomerases break and join 2 DNA strands simultaneously in an ATP-dependent manner.</text>
</comment>
<feature type="compositionally biased region" description="Acidic residues" evidence="11">
    <location>
        <begin position="230"/>
        <end position="240"/>
    </location>
</feature>
<dbReference type="InterPro" id="IPR034160">
    <property type="entry name" value="TOPRIM_GyrB"/>
</dbReference>
<evidence type="ECO:0000256" key="4">
    <source>
        <dbReference type="ARBA" id="ARBA00022741"/>
    </source>
</evidence>
<keyword evidence="7 10" id="KW-0799">Topoisomerase</keyword>
<dbReference type="Pfam" id="PF00986">
    <property type="entry name" value="DNA_gyraseB_C"/>
    <property type="match status" value="1"/>
</dbReference>
<protein>
    <recommendedName>
        <fullName evidence="10">DNA gyrase subunit B</fullName>
        <ecNumber evidence="10">5.6.2.2</ecNumber>
    </recommendedName>
</protein>
<dbReference type="PROSITE" id="PS00177">
    <property type="entry name" value="TOPOISOMERASE_II"/>
    <property type="match status" value="1"/>
</dbReference>
<dbReference type="Gene3D" id="3.40.50.670">
    <property type="match status" value="1"/>
</dbReference>
<reference evidence="14" key="1">
    <citation type="submission" date="2017-09" db="EMBL/GenBank/DDBJ databases">
        <title>Depth-based differentiation of microbial function through sediment-hosted aquifers and enrichment of novel symbionts in the deep terrestrial subsurface.</title>
        <authorList>
            <person name="Probst A.J."/>
            <person name="Ladd B."/>
            <person name="Jarett J.K."/>
            <person name="Geller-Mcgrath D.E."/>
            <person name="Sieber C.M.K."/>
            <person name="Emerson J.B."/>
            <person name="Anantharaman K."/>
            <person name="Thomas B.C."/>
            <person name="Malmstrom R."/>
            <person name="Stieglmeier M."/>
            <person name="Klingl A."/>
            <person name="Woyke T."/>
            <person name="Ryan C.M."/>
            <person name="Banfield J.F."/>
        </authorList>
    </citation>
    <scope>NUCLEOTIDE SEQUENCE [LARGE SCALE GENOMIC DNA]</scope>
</reference>
<comment type="catalytic activity">
    <reaction evidence="1 10">
        <text>ATP-dependent breakage, passage and rejoining of double-stranded DNA.</text>
        <dbReference type="EC" id="5.6.2.2"/>
    </reaction>
</comment>
<dbReference type="NCBIfam" id="TIGR01059">
    <property type="entry name" value="gyrB"/>
    <property type="match status" value="1"/>
</dbReference>
<evidence type="ECO:0000256" key="10">
    <source>
        <dbReference type="HAMAP-Rule" id="MF_01898"/>
    </source>
</evidence>
<dbReference type="GO" id="GO:0003677">
    <property type="term" value="F:DNA binding"/>
    <property type="evidence" value="ECO:0007669"/>
    <property type="project" value="UniProtKB-KW"/>
</dbReference>
<comment type="similarity">
    <text evidence="2 10">Belongs to the type II topoisomerase GyrB family.</text>
</comment>
<dbReference type="EMBL" id="PEZW01000002">
    <property type="protein sequence ID" value="PIS08048.1"/>
    <property type="molecule type" value="Genomic_DNA"/>
</dbReference>
<dbReference type="PANTHER" id="PTHR45866:SF1">
    <property type="entry name" value="DNA GYRASE SUBUNIT B, MITOCHONDRIAL"/>
    <property type="match status" value="1"/>
</dbReference>
<feature type="region of interest" description="Disordered" evidence="11">
    <location>
        <begin position="608"/>
        <end position="640"/>
    </location>
</feature>
<dbReference type="EC" id="5.6.2.2" evidence="10"/>
<dbReference type="FunFam" id="3.30.230.10:FF:000005">
    <property type="entry name" value="DNA gyrase subunit B"/>
    <property type="match status" value="1"/>
</dbReference>
<dbReference type="GO" id="GO:0006261">
    <property type="term" value="P:DNA-templated DNA replication"/>
    <property type="evidence" value="ECO:0007669"/>
    <property type="project" value="UniProtKB-UniRule"/>
</dbReference>
<evidence type="ECO:0000256" key="1">
    <source>
        <dbReference type="ARBA" id="ARBA00000185"/>
    </source>
</evidence>
<keyword evidence="3 10" id="KW-0479">Metal-binding</keyword>
<feature type="region of interest" description="Disordered" evidence="11">
    <location>
        <begin position="224"/>
        <end position="258"/>
    </location>
</feature>
<comment type="miscellaneous">
    <text evidence="10">Few gyrases are as efficient as E.coli at forming negative supercoils. Not all organisms have 2 type II topoisomerases; in organisms with a single type II topoisomerase this enzyme also has to decatenate newly replicated chromosomes.</text>
</comment>
<keyword evidence="8" id="KW-0238">DNA-binding</keyword>
<keyword evidence="4 10" id="KW-0547">Nucleotide-binding</keyword>
<feature type="binding site" evidence="10">
    <location>
        <position position="545"/>
    </location>
    <ligand>
        <name>Mg(2+)</name>
        <dbReference type="ChEBI" id="CHEBI:18420"/>
        <label>2</label>
    </ligand>
</feature>
<dbReference type="FunFam" id="3.40.50.670:FF:000001">
    <property type="entry name" value="DNA topoisomerase 2"/>
    <property type="match status" value="1"/>
</dbReference>
<dbReference type="InterPro" id="IPR020568">
    <property type="entry name" value="Ribosomal_Su5_D2-typ_SF"/>
</dbReference>
<dbReference type="CDD" id="cd00822">
    <property type="entry name" value="TopoII_Trans_DNA_gyrase"/>
    <property type="match status" value="1"/>
</dbReference>
<evidence type="ECO:0000259" key="12">
    <source>
        <dbReference type="PROSITE" id="PS50880"/>
    </source>
</evidence>
<dbReference type="InterPro" id="IPR013506">
    <property type="entry name" value="Topo_IIA_bsu_dom2"/>
</dbReference>
<dbReference type="InterPro" id="IPR036890">
    <property type="entry name" value="HATPase_C_sf"/>
</dbReference>
<dbReference type="SMART" id="SM00387">
    <property type="entry name" value="HATPase_c"/>
    <property type="match status" value="1"/>
</dbReference>
<dbReference type="GO" id="GO:0046872">
    <property type="term" value="F:metal ion binding"/>
    <property type="evidence" value="ECO:0007669"/>
    <property type="project" value="UniProtKB-KW"/>
</dbReference>
<dbReference type="SUPFAM" id="SSF55874">
    <property type="entry name" value="ATPase domain of HSP90 chaperone/DNA topoisomerase II/histidine kinase"/>
    <property type="match status" value="1"/>
</dbReference>
<evidence type="ECO:0000313" key="13">
    <source>
        <dbReference type="EMBL" id="PIS08048.1"/>
    </source>
</evidence>
<dbReference type="PANTHER" id="PTHR45866">
    <property type="entry name" value="DNA GYRASE/TOPOISOMERASE SUBUNIT B"/>
    <property type="match status" value="1"/>
</dbReference>
<dbReference type="SUPFAM" id="SSF56719">
    <property type="entry name" value="Type II DNA topoisomerase"/>
    <property type="match status" value="1"/>
</dbReference>
<dbReference type="FunFam" id="3.30.565.10:FF:000002">
    <property type="entry name" value="DNA gyrase subunit B"/>
    <property type="match status" value="1"/>
</dbReference>
<evidence type="ECO:0000256" key="7">
    <source>
        <dbReference type="ARBA" id="ARBA00023029"/>
    </source>
</evidence>
<dbReference type="PROSITE" id="PS50880">
    <property type="entry name" value="TOPRIM"/>
    <property type="match status" value="1"/>
</dbReference>
<keyword evidence="5 10" id="KW-0067">ATP-binding</keyword>
<dbReference type="CDD" id="cd16928">
    <property type="entry name" value="HATPase_GyrB-like"/>
    <property type="match status" value="1"/>
</dbReference>
<comment type="subcellular location">
    <subcellularLocation>
        <location evidence="10">Cytoplasm</location>
    </subcellularLocation>
</comment>
<evidence type="ECO:0000313" key="14">
    <source>
        <dbReference type="Proteomes" id="UP000231382"/>
    </source>
</evidence>
<comment type="subunit">
    <text evidence="10">Heterotetramer, composed of two GyrA and two GyrB chains. In the heterotetramer, GyrA contains the active site tyrosine that forms a transient covalent intermediate with DNA, while GyrB binds cofactors and catalyzes ATP hydrolysis.</text>
</comment>
<dbReference type="InterPro" id="IPR006171">
    <property type="entry name" value="TOPRIM_dom"/>
</dbReference>
<dbReference type="GO" id="GO:0006265">
    <property type="term" value="P:DNA topological change"/>
    <property type="evidence" value="ECO:0007669"/>
    <property type="project" value="UniProtKB-UniRule"/>
</dbReference>
<keyword evidence="9 10" id="KW-0413">Isomerase</keyword>
<evidence type="ECO:0000256" key="2">
    <source>
        <dbReference type="ARBA" id="ARBA00010708"/>
    </source>
</evidence>
<dbReference type="Pfam" id="PF00204">
    <property type="entry name" value="DNA_gyraseB"/>
    <property type="match status" value="1"/>
</dbReference>
<evidence type="ECO:0000256" key="9">
    <source>
        <dbReference type="ARBA" id="ARBA00023235"/>
    </source>
</evidence>
<feature type="site" description="Interaction with DNA" evidence="10">
    <location>
        <position position="497"/>
    </location>
</feature>
<dbReference type="Proteomes" id="UP000231382">
    <property type="component" value="Unassembled WGS sequence"/>
</dbReference>
<dbReference type="NCBIfam" id="NF004189">
    <property type="entry name" value="PRK05644.1"/>
    <property type="match status" value="1"/>
</dbReference>
<dbReference type="InterPro" id="IPR001241">
    <property type="entry name" value="Topo_IIA"/>
</dbReference>
<feature type="site" description="Interaction with DNA" evidence="10">
    <location>
        <position position="500"/>
    </location>
</feature>
<dbReference type="InterPro" id="IPR018522">
    <property type="entry name" value="TopoIIA_CS"/>
</dbReference>
<dbReference type="InterPro" id="IPR000565">
    <property type="entry name" value="Topo_IIA_B"/>
</dbReference>
<dbReference type="GO" id="GO:0005524">
    <property type="term" value="F:ATP binding"/>
    <property type="evidence" value="ECO:0007669"/>
    <property type="project" value="UniProtKB-UniRule"/>
</dbReference>
<dbReference type="Gene3D" id="3.30.230.10">
    <property type="match status" value="1"/>
</dbReference>
<dbReference type="SUPFAM" id="SSF54211">
    <property type="entry name" value="Ribosomal protein S5 domain 2-like"/>
    <property type="match status" value="1"/>
</dbReference>
<dbReference type="InterPro" id="IPR013759">
    <property type="entry name" value="Topo_IIA_B_C"/>
</dbReference>
<dbReference type="InterPro" id="IPR013760">
    <property type="entry name" value="Topo_IIA-like_dom_sf"/>
</dbReference>
<dbReference type="CDD" id="cd03366">
    <property type="entry name" value="TOPRIM_TopoIIA_GyrB"/>
    <property type="match status" value="1"/>
</dbReference>
<feature type="binding site" evidence="10">
    <location>
        <position position="547"/>
    </location>
    <ligand>
        <name>Mg(2+)</name>
        <dbReference type="ChEBI" id="CHEBI:18420"/>
        <label>2</label>
    </ligand>
</feature>
<comment type="cofactor">
    <cofactor evidence="10">
        <name>Mg(2+)</name>
        <dbReference type="ChEBI" id="CHEBI:18420"/>
    </cofactor>
    <cofactor evidence="10">
        <name>Mn(2+)</name>
        <dbReference type="ChEBI" id="CHEBI:29035"/>
    </cofactor>
    <cofactor evidence="10">
        <name>Ca(2+)</name>
        <dbReference type="ChEBI" id="CHEBI:29108"/>
    </cofactor>
    <text evidence="10">Binds two Mg(2+) per subunit. The magnesium ions form salt bridges with both the protein and the DNA. Can also accept other divalent metal cations, such as Mn(2+) or Ca(2+).</text>
</comment>
<feature type="binding site" evidence="10">
    <location>
        <position position="472"/>
    </location>
    <ligand>
        <name>Mg(2+)</name>
        <dbReference type="ChEBI" id="CHEBI:18420"/>
        <label>1</label>
        <note>catalytic</note>
    </ligand>
</feature>
<feature type="domain" description="Toprim" evidence="12">
    <location>
        <begin position="466"/>
        <end position="580"/>
    </location>
</feature>
<dbReference type="SMART" id="SM00433">
    <property type="entry name" value="TOP2c"/>
    <property type="match status" value="1"/>
</dbReference>
<evidence type="ECO:0000256" key="8">
    <source>
        <dbReference type="ARBA" id="ARBA00023125"/>
    </source>
</evidence>
<dbReference type="Pfam" id="PF02518">
    <property type="entry name" value="HATPase_c"/>
    <property type="match status" value="1"/>
</dbReference>
<evidence type="ECO:0000256" key="3">
    <source>
        <dbReference type="ARBA" id="ARBA00022723"/>
    </source>
</evidence>
<feature type="compositionally biased region" description="Acidic residues" evidence="11">
    <location>
        <begin position="629"/>
        <end position="640"/>
    </location>
</feature>
<dbReference type="InterPro" id="IPR011557">
    <property type="entry name" value="GyrB"/>
</dbReference>
<dbReference type="PRINTS" id="PR01159">
    <property type="entry name" value="DNAGYRASEB"/>
</dbReference>
<feature type="binding site" evidence="10">
    <location>
        <position position="545"/>
    </location>
    <ligand>
        <name>Mg(2+)</name>
        <dbReference type="ChEBI" id="CHEBI:18420"/>
        <label>1</label>
        <note>catalytic</note>
    </ligand>
</feature>
<dbReference type="GO" id="GO:0005737">
    <property type="term" value="C:cytoplasm"/>
    <property type="evidence" value="ECO:0007669"/>
    <property type="project" value="UniProtKB-SubCell"/>
</dbReference>
<sequence length="723" mass="79695">MVDKSKNTKTSSSYDASKITVLEGLAPVRKRPGMYIGGTGADGLHHLVWEVLDNAIDEAMAGFCHEILVTLHGDGSVSVDDDGRGIPVDKMKSGKSALETVLTVLHAGGKFGDGGYKVSGGLHGVGVSVVNALSVSVKAYVKRDGKLYFQEFQRGDAVADVKNIEPAEGTGTKIVFLPDPEIFTSTTEFSFQTILNRCRQQAYLTKGVMITVVDEREDKKVSVKVAKTSDDDEEKDETLEEEVRTGRAGSDEDEDVVEHKGKQKYSFYFEGGISSYVLHLNKNKTVLNSPPMYVEKEVNNVMVEISLAYTDDFKEHIYTFANNINTPEGGTHLTGFKAALTRALNDYAKKNNYTKDVFSGEDVREGITAVLSVKLPDPQFEGQTKAKLGNTEVRTIVESVTAEGLAIYLDEHPSEAKKIAEKCLLSTKARLAARAARDTIIRKGALEGMTLPGKLADCSSKDASKTELYIVEGDSAGGSAKQGRDRNFQAILPLRGKILNVERARLDRMLSSDEIKALIIAMGVGIGDEINYDKLRYDRVIIMTDADVDGAHIRTLLLTFLYRNFPDLISHGHIYIAQPPLFSVTKGKNKRWVYTEAERDQAVKELMNKSGKSRVPSTEEIQETKNEEDSLDAAEEFDADDTEAEVKTTGARPSIQRFKGLGEMSAEQLWETTMNPENRVLLQVTLEDVEKTDAVFTMLMGDQVPPRKKFIQTRAKTVQNLDA</sequence>
<dbReference type="GO" id="GO:0005694">
    <property type="term" value="C:chromosome"/>
    <property type="evidence" value="ECO:0007669"/>
    <property type="project" value="InterPro"/>
</dbReference>
<dbReference type="InterPro" id="IPR002288">
    <property type="entry name" value="DNA_gyrase_B_C"/>
</dbReference>
<keyword evidence="6 10" id="KW-0460">Magnesium</keyword>
<name>A0A2H0W9M3_9BACT</name>
<evidence type="ECO:0000256" key="5">
    <source>
        <dbReference type="ARBA" id="ARBA00022840"/>
    </source>
</evidence>
<dbReference type="Gene3D" id="3.30.565.10">
    <property type="entry name" value="Histidine kinase-like ATPase, C-terminal domain"/>
    <property type="match status" value="1"/>
</dbReference>
<dbReference type="AlphaFoldDB" id="A0A2H0W9M3"/>
<keyword evidence="10" id="KW-0963">Cytoplasm</keyword>
<evidence type="ECO:0000256" key="11">
    <source>
        <dbReference type="SAM" id="MobiDB-lite"/>
    </source>
</evidence>
<dbReference type="HAMAP" id="MF_01898">
    <property type="entry name" value="GyrB"/>
    <property type="match status" value="1"/>
</dbReference>
<dbReference type="InterPro" id="IPR003594">
    <property type="entry name" value="HATPase_dom"/>
</dbReference>
<organism evidence="13 14">
    <name type="scientific">Candidatus Berkelbacteria bacterium CG10_big_fil_rev_8_21_14_0_10_43_13</name>
    <dbReference type="NCBI Taxonomy" id="1974514"/>
    <lineage>
        <taxon>Bacteria</taxon>
        <taxon>Candidatus Berkelbacteria</taxon>
    </lineage>
</organism>
<evidence type="ECO:0000256" key="6">
    <source>
        <dbReference type="ARBA" id="ARBA00022842"/>
    </source>
</evidence>
<comment type="caution">
    <text evidence="13">The sequence shown here is derived from an EMBL/GenBank/DDBJ whole genome shotgun (WGS) entry which is preliminary data.</text>
</comment>
<accession>A0A2H0W9M3</accession>
<gene>
    <name evidence="10 13" type="primary">gyrB</name>
    <name evidence="13" type="ORF">COT78_00180</name>
</gene>
<proteinExistence type="inferred from homology"/>
<dbReference type="InterPro" id="IPR014721">
    <property type="entry name" value="Ribsml_uS5_D2-typ_fold_subgr"/>
</dbReference>
<dbReference type="GO" id="GO:0003918">
    <property type="term" value="F:DNA topoisomerase type II (double strand cut, ATP-hydrolyzing) activity"/>
    <property type="evidence" value="ECO:0007669"/>
    <property type="project" value="UniProtKB-UniRule"/>
</dbReference>
<dbReference type="PRINTS" id="PR00418">
    <property type="entry name" value="TPI2FAMILY"/>
</dbReference>